<organism evidence="2">
    <name type="scientific">hydrothermal vent metagenome</name>
    <dbReference type="NCBI Taxonomy" id="652676"/>
    <lineage>
        <taxon>unclassified sequences</taxon>
        <taxon>metagenomes</taxon>
        <taxon>ecological metagenomes</taxon>
    </lineage>
</organism>
<feature type="compositionally biased region" description="Basic and acidic residues" evidence="1">
    <location>
        <begin position="102"/>
        <end position="122"/>
    </location>
</feature>
<protein>
    <recommendedName>
        <fullName evidence="3">MJ0042 family finger-like protein</fullName>
    </recommendedName>
</protein>
<evidence type="ECO:0000313" key="2">
    <source>
        <dbReference type="EMBL" id="VAW26128.1"/>
    </source>
</evidence>
<reference evidence="2" key="1">
    <citation type="submission" date="2018-06" db="EMBL/GenBank/DDBJ databases">
        <authorList>
            <person name="Zhirakovskaya E."/>
        </authorList>
    </citation>
    <scope>NUCLEOTIDE SEQUENCE</scope>
</reference>
<evidence type="ECO:0008006" key="3">
    <source>
        <dbReference type="Google" id="ProtNLM"/>
    </source>
</evidence>
<feature type="region of interest" description="Disordered" evidence="1">
    <location>
        <begin position="57"/>
        <end position="155"/>
    </location>
</feature>
<accession>A0A3B0U701</accession>
<proteinExistence type="predicted"/>
<feature type="compositionally biased region" description="Acidic residues" evidence="1">
    <location>
        <begin position="68"/>
        <end position="80"/>
    </location>
</feature>
<sequence>MDKTSLLNEIKAALEGLLSQTQQLEKEEQPVHQIDKDLLLEKTRALYEQMLALENAGHEEKAPVPELTQEEDVPVAEETAETVVEEKEMSSELPADENQEIPDTKPEEIVPEREEKTKEEKVPVTVEEVAEPKMKEEPDEEKPEPIEETKKSVEPPKTMLDLFSEAPSETLGDTLMPAEKPAVVDRLQMSGINDLREAIGINDKFLFVNELFNGDLERYNKVIDELNGFSGLSGAQTYLTELQVQYQWIENAPAYQKLNVLLERKFT</sequence>
<feature type="compositionally biased region" description="Basic and acidic residues" evidence="1">
    <location>
        <begin position="143"/>
        <end position="154"/>
    </location>
</feature>
<dbReference type="AlphaFoldDB" id="A0A3B0U701"/>
<gene>
    <name evidence="2" type="ORF">MNBD_BACTEROID07-978</name>
</gene>
<dbReference type="EMBL" id="UOET01000008">
    <property type="protein sequence ID" value="VAW26128.1"/>
    <property type="molecule type" value="Genomic_DNA"/>
</dbReference>
<evidence type="ECO:0000256" key="1">
    <source>
        <dbReference type="SAM" id="MobiDB-lite"/>
    </source>
</evidence>
<name>A0A3B0U701_9ZZZZ</name>